<protein>
    <submittedName>
        <fullName evidence="2">Uncharacterized protein</fullName>
    </submittedName>
</protein>
<evidence type="ECO:0000313" key="3">
    <source>
        <dbReference type="Proteomes" id="UP001229421"/>
    </source>
</evidence>
<name>A0AAD8K877_TARER</name>
<keyword evidence="3" id="KW-1185">Reference proteome</keyword>
<feature type="transmembrane region" description="Helical" evidence="1">
    <location>
        <begin position="18"/>
        <end position="39"/>
    </location>
</feature>
<evidence type="ECO:0000256" key="1">
    <source>
        <dbReference type="SAM" id="Phobius"/>
    </source>
</evidence>
<accession>A0AAD8K877</accession>
<comment type="caution">
    <text evidence="2">The sequence shown here is derived from an EMBL/GenBank/DDBJ whole genome shotgun (WGS) entry which is preliminary data.</text>
</comment>
<dbReference type="AlphaFoldDB" id="A0AAD8K877"/>
<reference evidence="2" key="1">
    <citation type="journal article" date="2023" name="bioRxiv">
        <title>Improved chromosome-level genome assembly for marigold (Tagetes erecta).</title>
        <authorList>
            <person name="Jiang F."/>
            <person name="Yuan L."/>
            <person name="Wang S."/>
            <person name="Wang H."/>
            <person name="Xu D."/>
            <person name="Wang A."/>
            <person name="Fan W."/>
        </authorList>
    </citation>
    <scope>NUCLEOTIDE SEQUENCE</scope>
    <source>
        <strain evidence="2">WSJ</strain>
        <tissue evidence="2">Leaf</tissue>
    </source>
</reference>
<keyword evidence="1" id="KW-1133">Transmembrane helix</keyword>
<sequence length="77" mass="8615">MIPIRGALMVGKRRTLNVVLFFVLFFHASVFLTVFRVFISPFFNSIQTSKPTKVMLVSGISVHLFRAAANTPMLVVS</sequence>
<keyword evidence="1" id="KW-0812">Transmembrane</keyword>
<dbReference type="EMBL" id="JAUHHV010000008">
    <property type="protein sequence ID" value="KAK1416291.1"/>
    <property type="molecule type" value="Genomic_DNA"/>
</dbReference>
<organism evidence="2 3">
    <name type="scientific">Tagetes erecta</name>
    <name type="common">African marigold</name>
    <dbReference type="NCBI Taxonomy" id="13708"/>
    <lineage>
        <taxon>Eukaryota</taxon>
        <taxon>Viridiplantae</taxon>
        <taxon>Streptophyta</taxon>
        <taxon>Embryophyta</taxon>
        <taxon>Tracheophyta</taxon>
        <taxon>Spermatophyta</taxon>
        <taxon>Magnoliopsida</taxon>
        <taxon>eudicotyledons</taxon>
        <taxon>Gunneridae</taxon>
        <taxon>Pentapetalae</taxon>
        <taxon>asterids</taxon>
        <taxon>campanulids</taxon>
        <taxon>Asterales</taxon>
        <taxon>Asteraceae</taxon>
        <taxon>Asteroideae</taxon>
        <taxon>Heliantheae alliance</taxon>
        <taxon>Tageteae</taxon>
        <taxon>Tagetes</taxon>
    </lineage>
</organism>
<gene>
    <name evidence="2" type="ORF">QVD17_32080</name>
</gene>
<dbReference type="Proteomes" id="UP001229421">
    <property type="component" value="Unassembled WGS sequence"/>
</dbReference>
<proteinExistence type="predicted"/>
<evidence type="ECO:0000313" key="2">
    <source>
        <dbReference type="EMBL" id="KAK1416291.1"/>
    </source>
</evidence>
<keyword evidence="1" id="KW-0472">Membrane</keyword>